<organism evidence="3 4">
    <name type="scientific">Pseudohaliea rubra DSM 19751</name>
    <dbReference type="NCBI Taxonomy" id="1265313"/>
    <lineage>
        <taxon>Bacteria</taxon>
        <taxon>Pseudomonadati</taxon>
        <taxon>Pseudomonadota</taxon>
        <taxon>Gammaproteobacteria</taxon>
        <taxon>Cellvibrionales</taxon>
        <taxon>Halieaceae</taxon>
        <taxon>Pseudohaliea</taxon>
    </lineage>
</organism>
<dbReference type="HOGENOM" id="CLU_089905_1_0_6"/>
<comment type="caution">
    <text evidence="3">The sequence shown here is derived from an EMBL/GenBank/DDBJ whole genome shotgun (WGS) entry which is preliminary data.</text>
</comment>
<dbReference type="eggNOG" id="COG0762">
    <property type="taxonomic scope" value="Bacteria"/>
</dbReference>
<evidence type="ECO:0000313" key="3">
    <source>
        <dbReference type="EMBL" id="KGE04201.1"/>
    </source>
</evidence>
<dbReference type="PANTHER" id="PTHR33219">
    <property type="entry name" value="YLMG HOMOLOG PROTEIN 2, CHLOROPLASTIC"/>
    <property type="match status" value="1"/>
</dbReference>
<evidence type="ECO:0000256" key="1">
    <source>
        <dbReference type="ARBA" id="ARBA00010894"/>
    </source>
</evidence>
<keyword evidence="2" id="KW-0472">Membrane</keyword>
<evidence type="ECO:0000313" key="4">
    <source>
        <dbReference type="Proteomes" id="UP000029640"/>
    </source>
</evidence>
<accession>A0A095XWZ1</accession>
<dbReference type="PATRIC" id="fig|1265313.6.peg.1214"/>
<dbReference type="Pfam" id="PF02325">
    <property type="entry name" value="CCB3_YggT"/>
    <property type="match status" value="2"/>
</dbReference>
<feature type="transmembrane region" description="Helical" evidence="2">
    <location>
        <begin position="99"/>
        <end position="128"/>
    </location>
</feature>
<dbReference type="RefSeq" id="WP_035516827.1">
    <property type="nucleotide sequence ID" value="NZ_KN234770.1"/>
</dbReference>
<gene>
    <name evidence="3" type="ORF">HRUBRA_01230</name>
</gene>
<dbReference type="EMBL" id="AUVB01000035">
    <property type="protein sequence ID" value="KGE04201.1"/>
    <property type="molecule type" value="Genomic_DNA"/>
</dbReference>
<dbReference type="PANTHER" id="PTHR33219:SF14">
    <property type="entry name" value="PROTEIN COFACTOR ASSEMBLY OF COMPLEX C SUBUNIT B CCB3, CHLOROPLASTIC-RELATED"/>
    <property type="match status" value="1"/>
</dbReference>
<evidence type="ECO:0000256" key="2">
    <source>
        <dbReference type="SAM" id="Phobius"/>
    </source>
</evidence>
<proteinExistence type="inferred from homology"/>
<name>A0A095XWZ1_9GAMM</name>
<feature type="transmembrane region" description="Helical" evidence="2">
    <location>
        <begin position="68"/>
        <end position="87"/>
    </location>
</feature>
<keyword evidence="2" id="KW-0812">Transmembrane</keyword>
<comment type="similarity">
    <text evidence="1">Belongs to the YggT family.</text>
</comment>
<keyword evidence="4" id="KW-1185">Reference proteome</keyword>
<keyword evidence="2" id="KW-1133">Transmembrane helix</keyword>
<protein>
    <submittedName>
        <fullName evidence="3">Integral membrane protein YggT, involved in response to extracytoplasmic stress (Osmotic shock)</fullName>
    </submittedName>
</protein>
<dbReference type="GO" id="GO:0016020">
    <property type="term" value="C:membrane"/>
    <property type="evidence" value="ECO:0007669"/>
    <property type="project" value="InterPro"/>
</dbReference>
<dbReference type="AlphaFoldDB" id="A0A095XWZ1"/>
<dbReference type="OrthoDB" id="9806665at2"/>
<dbReference type="Proteomes" id="UP000029640">
    <property type="component" value="Unassembled WGS sequence"/>
</dbReference>
<dbReference type="STRING" id="1265313.HRUBRA_01230"/>
<sequence>MSAINEIFAYLVQTALSLYLLVMLLRFLFHFARADFYNPISQFVVRVTNPLVRPARRLFPAFGRFDSASLALAVVLQALGIITLLLLHGAGLVGPTLIVAWSVIGVLGLLVNIYFFALLAMIIISWVAPTSRHPALLLLWQLTEPVMAPVRRVLPAMGGLDFSPILVFILINVLQIALRHMAAGVGLHPALVMGV</sequence>
<dbReference type="InterPro" id="IPR003425">
    <property type="entry name" value="CCB3/YggT"/>
</dbReference>
<feature type="transmembrane region" description="Helical" evidence="2">
    <location>
        <begin position="153"/>
        <end position="174"/>
    </location>
</feature>
<feature type="transmembrane region" description="Helical" evidence="2">
    <location>
        <begin position="7"/>
        <end position="29"/>
    </location>
</feature>
<reference evidence="3 4" key="1">
    <citation type="journal article" date="2014" name="Genome Announc.">
        <title>Genome Sequence of Gammaproteobacterial Pseudohaliea rubra Type Strain DSM 19751, Isolated from Coastal Seawater of the Mediterranean Sea.</title>
        <authorList>
            <person name="Spring S."/>
            <person name="Fiebig A."/>
            <person name="Riedel T."/>
            <person name="Goker M."/>
            <person name="Klenk H.P."/>
        </authorList>
    </citation>
    <scope>NUCLEOTIDE SEQUENCE [LARGE SCALE GENOMIC DNA]</scope>
    <source>
        <strain evidence="3 4">DSM 19751</strain>
    </source>
</reference>